<dbReference type="Proteomes" id="UP000821845">
    <property type="component" value="Chromosome 5"/>
</dbReference>
<gene>
    <name evidence="1" type="ORF">HPB50_005961</name>
</gene>
<organism evidence="1 2">
    <name type="scientific">Hyalomma asiaticum</name>
    <name type="common">Tick</name>
    <dbReference type="NCBI Taxonomy" id="266040"/>
    <lineage>
        <taxon>Eukaryota</taxon>
        <taxon>Metazoa</taxon>
        <taxon>Ecdysozoa</taxon>
        <taxon>Arthropoda</taxon>
        <taxon>Chelicerata</taxon>
        <taxon>Arachnida</taxon>
        <taxon>Acari</taxon>
        <taxon>Parasitiformes</taxon>
        <taxon>Ixodida</taxon>
        <taxon>Ixodoidea</taxon>
        <taxon>Ixodidae</taxon>
        <taxon>Hyalomminae</taxon>
        <taxon>Hyalomma</taxon>
    </lineage>
</organism>
<protein>
    <submittedName>
        <fullName evidence="1">Uncharacterized protein</fullName>
    </submittedName>
</protein>
<dbReference type="EMBL" id="CM023485">
    <property type="protein sequence ID" value="KAH6929810.1"/>
    <property type="molecule type" value="Genomic_DNA"/>
</dbReference>
<reference evidence="1" key="1">
    <citation type="submission" date="2020-05" db="EMBL/GenBank/DDBJ databases">
        <title>Large-scale comparative analyses of tick genomes elucidate their genetic diversity and vector capacities.</title>
        <authorList>
            <person name="Jia N."/>
            <person name="Wang J."/>
            <person name="Shi W."/>
            <person name="Du L."/>
            <person name="Sun Y."/>
            <person name="Zhan W."/>
            <person name="Jiang J."/>
            <person name="Wang Q."/>
            <person name="Zhang B."/>
            <person name="Ji P."/>
            <person name="Sakyi L.B."/>
            <person name="Cui X."/>
            <person name="Yuan T."/>
            <person name="Jiang B."/>
            <person name="Yang W."/>
            <person name="Lam T.T.-Y."/>
            <person name="Chang Q."/>
            <person name="Ding S."/>
            <person name="Wang X."/>
            <person name="Zhu J."/>
            <person name="Ruan X."/>
            <person name="Zhao L."/>
            <person name="Wei J."/>
            <person name="Que T."/>
            <person name="Du C."/>
            <person name="Cheng J."/>
            <person name="Dai P."/>
            <person name="Han X."/>
            <person name="Huang E."/>
            <person name="Gao Y."/>
            <person name="Liu J."/>
            <person name="Shao H."/>
            <person name="Ye R."/>
            <person name="Li L."/>
            <person name="Wei W."/>
            <person name="Wang X."/>
            <person name="Wang C."/>
            <person name="Yang T."/>
            <person name="Huo Q."/>
            <person name="Li W."/>
            <person name="Guo W."/>
            <person name="Chen H."/>
            <person name="Zhou L."/>
            <person name="Ni X."/>
            <person name="Tian J."/>
            <person name="Zhou Y."/>
            <person name="Sheng Y."/>
            <person name="Liu T."/>
            <person name="Pan Y."/>
            <person name="Xia L."/>
            <person name="Li J."/>
            <person name="Zhao F."/>
            <person name="Cao W."/>
        </authorList>
    </citation>
    <scope>NUCLEOTIDE SEQUENCE</scope>
    <source>
        <strain evidence="1">Hyas-2018</strain>
    </source>
</reference>
<proteinExistence type="predicted"/>
<sequence length="71" mass="8165">MERLPGRHEFYEPRCYKENTHVTSIQTSRTGLARRRPLPPVRTAARCVDKMLRNRRYLSSCGGEGCLDVTA</sequence>
<accession>A0ACB7S5M8</accession>
<evidence type="ECO:0000313" key="1">
    <source>
        <dbReference type="EMBL" id="KAH6929810.1"/>
    </source>
</evidence>
<keyword evidence="2" id="KW-1185">Reference proteome</keyword>
<evidence type="ECO:0000313" key="2">
    <source>
        <dbReference type="Proteomes" id="UP000821845"/>
    </source>
</evidence>
<name>A0ACB7S5M8_HYAAI</name>
<comment type="caution">
    <text evidence="1">The sequence shown here is derived from an EMBL/GenBank/DDBJ whole genome shotgun (WGS) entry which is preliminary data.</text>
</comment>